<dbReference type="AlphaFoldDB" id="A5FHD8"/>
<evidence type="ECO:0000313" key="1">
    <source>
        <dbReference type="EMBL" id="ABQ05384.1"/>
    </source>
</evidence>
<gene>
    <name evidence="1" type="ordered locus">Fjoh_2357</name>
</gene>
<dbReference type="GeneID" id="31765265"/>
<dbReference type="STRING" id="376686.Fjoh_2357"/>
<proteinExistence type="predicted"/>
<dbReference type="Proteomes" id="UP000006694">
    <property type="component" value="Chromosome"/>
</dbReference>
<name>A5FHD8_FLAJ1</name>
<dbReference type="Pfam" id="PF15587">
    <property type="entry name" value="Imm9"/>
    <property type="match status" value="1"/>
</dbReference>
<sequence>MKLKVVISPAIIDFPNLHNERLLLEKRINEIANEYKFINELPEWTIEFYILLGKGNWNGIYKKGTTTSSLSIRSHSIFLSVPFSKEIVWGINEKKFAPRPELNQSKFKIISSNNWNLYDNLNDYIIEESFLLIIDLLKSGIKFKNIDIQI</sequence>
<dbReference type="HOGENOM" id="CLU_1737843_0_0_10"/>
<dbReference type="EMBL" id="CP000685">
    <property type="protein sequence ID" value="ABQ05384.1"/>
    <property type="molecule type" value="Genomic_DNA"/>
</dbReference>
<reference evidence="1 2" key="1">
    <citation type="journal article" date="2009" name="Appl. Environ. Microbiol.">
        <title>Novel features of the polysaccharide-digesting gliding bacterium Flavobacterium johnsoniae as revealed by genome sequence analysis.</title>
        <authorList>
            <person name="McBride M.J."/>
            <person name="Xie G."/>
            <person name="Martens E.C."/>
            <person name="Lapidus A."/>
            <person name="Henrissat B."/>
            <person name="Rhodes R.G."/>
            <person name="Goltsman E."/>
            <person name="Wang W."/>
            <person name="Xu J."/>
            <person name="Hunnicutt D.W."/>
            <person name="Staroscik A.M."/>
            <person name="Hoover T.R."/>
            <person name="Cheng Y.Q."/>
            <person name="Stein J.L."/>
        </authorList>
    </citation>
    <scope>NUCLEOTIDE SEQUENCE [LARGE SCALE GENOMIC DNA]</scope>
    <source>
        <strain evidence="2">ATCC 17061 / DSM 2064 / JCM 8514 / BCRC 14874 / CCUG 350202 / NBRC 14942 / NCIMB 11054 / UW101</strain>
    </source>
</reference>
<organism evidence="1 2">
    <name type="scientific">Flavobacterium johnsoniae (strain ATCC 17061 / DSM 2064 / JCM 8514 / BCRC 14874 / CCUG 350202 / NBRC 14942 / NCIMB 11054 / UW101)</name>
    <name type="common">Cytophaga johnsonae</name>
    <dbReference type="NCBI Taxonomy" id="376686"/>
    <lineage>
        <taxon>Bacteria</taxon>
        <taxon>Pseudomonadati</taxon>
        <taxon>Bacteroidota</taxon>
        <taxon>Flavobacteriia</taxon>
        <taxon>Flavobacteriales</taxon>
        <taxon>Flavobacteriaceae</taxon>
        <taxon>Flavobacterium</taxon>
    </lineage>
</organism>
<dbReference type="KEGG" id="fjo:Fjoh_2357"/>
<protein>
    <submittedName>
        <fullName evidence="1">Uncharacterized protein</fullName>
    </submittedName>
</protein>
<keyword evidence="2" id="KW-1185">Reference proteome</keyword>
<accession>A5FHD8</accession>
<dbReference type="InterPro" id="IPR028963">
    <property type="entry name" value="Imm9"/>
</dbReference>
<evidence type="ECO:0000313" key="2">
    <source>
        <dbReference type="Proteomes" id="UP000006694"/>
    </source>
</evidence>
<dbReference type="RefSeq" id="WP_012024423.1">
    <property type="nucleotide sequence ID" value="NC_009441.1"/>
</dbReference>